<proteinExistence type="predicted"/>
<dbReference type="AlphaFoldDB" id="A0A6C0DYU0"/>
<dbReference type="EMBL" id="MN739701">
    <property type="protein sequence ID" value="QHT22066.1"/>
    <property type="molecule type" value="Genomic_DNA"/>
</dbReference>
<name>A0A6C0DYU0_9ZZZZ</name>
<accession>A0A6C0DYU0</accession>
<protein>
    <submittedName>
        <fullName evidence="1">Uncharacterized protein</fullName>
    </submittedName>
</protein>
<evidence type="ECO:0000313" key="1">
    <source>
        <dbReference type="EMBL" id="QHT22066.1"/>
    </source>
</evidence>
<organism evidence="1">
    <name type="scientific">viral metagenome</name>
    <dbReference type="NCBI Taxonomy" id="1070528"/>
    <lineage>
        <taxon>unclassified sequences</taxon>
        <taxon>metagenomes</taxon>
        <taxon>organismal metagenomes</taxon>
    </lineage>
</organism>
<reference evidence="1" key="1">
    <citation type="journal article" date="2020" name="Nature">
        <title>Giant virus diversity and host interactions through global metagenomics.</title>
        <authorList>
            <person name="Schulz F."/>
            <person name="Roux S."/>
            <person name="Paez-Espino D."/>
            <person name="Jungbluth S."/>
            <person name="Walsh D.A."/>
            <person name="Denef V.J."/>
            <person name="McMahon K.D."/>
            <person name="Konstantinidis K.T."/>
            <person name="Eloe-Fadrosh E.A."/>
            <person name="Kyrpides N.C."/>
            <person name="Woyke T."/>
        </authorList>
    </citation>
    <scope>NUCLEOTIDE SEQUENCE</scope>
    <source>
        <strain evidence="1">GVMAG-M-3300023179-103</strain>
    </source>
</reference>
<sequence>MPYLFQSSDSFNGDVATVVATTVVATVVQNTYNINFQGANVPPACFLTYRDNGDDFTITGLSSAMEFCGKSVVFKPTLKSHELMELRGLFAVMLFNHFNY</sequence>